<dbReference type="EMBL" id="FUXU01000055">
    <property type="protein sequence ID" value="SKA61374.1"/>
    <property type="molecule type" value="Genomic_DNA"/>
</dbReference>
<protein>
    <submittedName>
        <fullName evidence="2">Uncharacterized protein</fullName>
    </submittedName>
</protein>
<dbReference type="Proteomes" id="UP000190162">
    <property type="component" value="Unassembled WGS sequence"/>
</dbReference>
<reference evidence="3" key="1">
    <citation type="submission" date="2017-02" db="EMBL/GenBank/DDBJ databases">
        <authorList>
            <person name="Varghese N."/>
            <person name="Submissions S."/>
        </authorList>
    </citation>
    <scope>NUCLEOTIDE SEQUENCE [LARGE SCALE GENOMIC DNA]</scope>
    <source>
        <strain evidence="3">DSM 22720</strain>
    </source>
</reference>
<sequence length="52" mass="5736">MMLGARGLSAMSKTSLAPGRKNKAPKVNVINQRGNVHVSNNTNISLFIKWRQ</sequence>
<evidence type="ECO:0000256" key="1">
    <source>
        <dbReference type="SAM" id="MobiDB-lite"/>
    </source>
</evidence>
<proteinExistence type="predicted"/>
<organism evidence="2 3">
    <name type="scientific">Enterovibrio nigricans DSM 22720</name>
    <dbReference type="NCBI Taxonomy" id="1121868"/>
    <lineage>
        <taxon>Bacteria</taxon>
        <taxon>Pseudomonadati</taxon>
        <taxon>Pseudomonadota</taxon>
        <taxon>Gammaproteobacteria</taxon>
        <taxon>Vibrionales</taxon>
        <taxon>Vibrionaceae</taxon>
        <taxon>Enterovibrio</taxon>
    </lineage>
</organism>
<keyword evidence="3" id="KW-1185">Reference proteome</keyword>
<gene>
    <name evidence="2" type="ORF">SAMN02745132_03474</name>
</gene>
<feature type="region of interest" description="Disordered" evidence="1">
    <location>
        <begin position="1"/>
        <end position="26"/>
    </location>
</feature>
<name>A0A1T4V8U1_9GAMM</name>
<evidence type="ECO:0000313" key="3">
    <source>
        <dbReference type="Proteomes" id="UP000190162"/>
    </source>
</evidence>
<dbReference type="AlphaFoldDB" id="A0A1T4V8U1"/>
<accession>A0A1T4V8U1</accession>
<evidence type="ECO:0000313" key="2">
    <source>
        <dbReference type="EMBL" id="SKA61374.1"/>
    </source>
</evidence>